<dbReference type="InterPro" id="IPR011009">
    <property type="entry name" value="Kinase-like_dom_sf"/>
</dbReference>
<name>A0ABD0LXU9_9CAEN</name>
<dbReference type="InterPro" id="IPR000719">
    <property type="entry name" value="Prot_kinase_dom"/>
</dbReference>
<protein>
    <recommendedName>
        <fullName evidence="2">Protein kinase domain-containing protein</fullName>
    </recommendedName>
</protein>
<feature type="domain" description="Protein kinase" evidence="2">
    <location>
        <begin position="196"/>
        <end position="478"/>
    </location>
</feature>
<dbReference type="Gene3D" id="1.10.510.10">
    <property type="entry name" value="Transferase(Phosphotransferase) domain 1"/>
    <property type="match status" value="1"/>
</dbReference>
<gene>
    <name evidence="3" type="ORF">BaRGS_00004690</name>
</gene>
<dbReference type="SMART" id="SM00220">
    <property type="entry name" value="S_TKc"/>
    <property type="match status" value="1"/>
</dbReference>
<evidence type="ECO:0000313" key="4">
    <source>
        <dbReference type="Proteomes" id="UP001519460"/>
    </source>
</evidence>
<keyword evidence="4" id="KW-1185">Reference proteome</keyword>
<evidence type="ECO:0000256" key="1">
    <source>
        <dbReference type="SAM" id="MobiDB-lite"/>
    </source>
</evidence>
<comment type="caution">
    <text evidence="3">The sequence shown here is derived from an EMBL/GenBank/DDBJ whole genome shotgun (WGS) entry which is preliminary data.</text>
</comment>
<sequence>MATGRRPSHQCHSNREDVAILLKTLELSSSSSSNGDINLHKTSPASSNHGDEDPQVCGHKSVTSAARKDTEDYEVHVVVEEASTEGVVDIQKKKEARIPKLERLQDSDSPPDTMTTSPSRTSTQEETIDLAVAARTVEMMQTGMQGFLFGQSPKKLLEYLINIVSCPRDYGIYISDKLTPRCVEGVYRYRKDHEYKVEHQIHGLPNEAGVYLCRDWKSKQKFVLKRIRKHHHRLTGLEFLSEHGHDKSFLPKVYGVYKDGEEIYIFQEYVEGGTLLKCHWDICQIRDFAETLLLAFSYLHSLDLVHGDVKLMNIMVRNLKDPKSAVVIDFESAKHPHYPYRSGGYTLLYLPPWFEKLFELDKYDPLLKTMDLWAIGCILVWFLTDLSTGSVERSPYVWTDQLTRICKACKSCSPELKEEGDKILSIHLCHPLSFTTPKENRAFDRLRELLFYLTDTSSFADLNVDEALSIVRGAQIKLPQIPDDCQCDGQLSFTPVIDNDMAVLFSGNVHILLQSFLHNDLCM</sequence>
<dbReference type="CDD" id="cd00180">
    <property type="entry name" value="PKc"/>
    <property type="match status" value="1"/>
</dbReference>
<dbReference type="EMBL" id="JACVVK020000017">
    <property type="protein sequence ID" value="KAK7503958.1"/>
    <property type="molecule type" value="Genomic_DNA"/>
</dbReference>
<dbReference type="PROSITE" id="PS50011">
    <property type="entry name" value="PROTEIN_KINASE_DOM"/>
    <property type="match status" value="1"/>
</dbReference>
<dbReference type="PANTHER" id="PTHR44167:SF24">
    <property type="entry name" value="SERINE_THREONINE-PROTEIN KINASE CHK2"/>
    <property type="match status" value="1"/>
</dbReference>
<feature type="compositionally biased region" description="Polar residues" evidence="1">
    <location>
        <begin position="107"/>
        <end position="125"/>
    </location>
</feature>
<dbReference type="PANTHER" id="PTHR44167">
    <property type="entry name" value="OVARIAN-SPECIFIC SERINE/THREONINE-PROTEIN KINASE LOK-RELATED"/>
    <property type="match status" value="1"/>
</dbReference>
<dbReference type="PROSITE" id="PS00108">
    <property type="entry name" value="PROTEIN_KINASE_ST"/>
    <property type="match status" value="1"/>
</dbReference>
<feature type="region of interest" description="Disordered" evidence="1">
    <location>
        <begin position="29"/>
        <end position="58"/>
    </location>
</feature>
<feature type="compositionally biased region" description="Polar residues" evidence="1">
    <location>
        <begin position="34"/>
        <end position="48"/>
    </location>
</feature>
<evidence type="ECO:0000313" key="3">
    <source>
        <dbReference type="EMBL" id="KAK7503958.1"/>
    </source>
</evidence>
<reference evidence="3 4" key="1">
    <citation type="journal article" date="2023" name="Sci. Data">
        <title>Genome assembly of the Korean intertidal mud-creeper Batillaria attramentaria.</title>
        <authorList>
            <person name="Patra A.K."/>
            <person name="Ho P.T."/>
            <person name="Jun S."/>
            <person name="Lee S.J."/>
            <person name="Kim Y."/>
            <person name="Won Y.J."/>
        </authorList>
    </citation>
    <scope>NUCLEOTIDE SEQUENCE [LARGE SCALE GENOMIC DNA]</scope>
    <source>
        <strain evidence="3">Wonlab-2016</strain>
    </source>
</reference>
<dbReference type="Pfam" id="PF00069">
    <property type="entry name" value="Pkinase"/>
    <property type="match status" value="1"/>
</dbReference>
<proteinExistence type="predicted"/>
<dbReference type="AlphaFoldDB" id="A0ABD0LXU9"/>
<organism evidence="3 4">
    <name type="scientific">Batillaria attramentaria</name>
    <dbReference type="NCBI Taxonomy" id="370345"/>
    <lineage>
        <taxon>Eukaryota</taxon>
        <taxon>Metazoa</taxon>
        <taxon>Spiralia</taxon>
        <taxon>Lophotrochozoa</taxon>
        <taxon>Mollusca</taxon>
        <taxon>Gastropoda</taxon>
        <taxon>Caenogastropoda</taxon>
        <taxon>Sorbeoconcha</taxon>
        <taxon>Cerithioidea</taxon>
        <taxon>Batillariidae</taxon>
        <taxon>Batillaria</taxon>
    </lineage>
</organism>
<evidence type="ECO:0000259" key="2">
    <source>
        <dbReference type="PROSITE" id="PS50011"/>
    </source>
</evidence>
<feature type="region of interest" description="Disordered" evidence="1">
    <location>
        <begin position="98"/>
        <end position="125"/>
    </location>
</feature>
<dbReference type="Proteomes" id="UP001519460">
    <property type="component" value="Unassembled WGS sequence"/>
</dbReference>
<accession>A0ABD0LXU9</accession>
<dbReference type="Gene3D" id="3.30.200.20">
    <property type="entry name" value="Phosphorylase Kinase, domain 1"/>
    <property type="match status" value="1"/>
</dbReference>
<dbReference type="SUPFAM" id="SSF56112">
    <property type="entry name" value="Protein kinase-like (PK-like)"/>
    <property type="match status" value="1"/>
</dbReference>
<dbReference type="InterPro" id="IPR008271">
    <property type="entry name" value="Ser/Thr_kinase_AS"/>
</dbReference>